<keyword evidence="10 18" id="KW-0430">Lectin</keyword>
<dbReference type="GO" id="GO:0000139">
    <property type="term" value="C:Golgi membrane"/>
    <property type="evidence" value="ECO:0007669"/>
    <property type="project" value="UniProtKB-SubCell"/>
</dbReference>
<keyword evidence="21" id="KW-1185">Reference proteome</keyword>
<name>F6Q7S7_MONDO</name>
<keyword evidence="6 18" id="KW-0328">Glycosyltransferase</keyword>
<evidence type="ECO:0000256" key="3">
    <source>
        <dbReference type="ARBA" id="ARBA00004922"/>
    </source>
</evidence>
<dbReference type="FunCoup" id="F6Q7S7">
    <property type="interactions" value="109"/>
</dbReference>
<keyword evidence="11" id="KW-0735">Signal-anchor</keyword>
<keyword evidence="9" id="KW-0479">Metal-binding</keyword>
<gene>
    <name evidence="20" type="primary">GALNT8</name>
</gene>
<proteinExistence type="inferred from homology"/>
<dbReference type="eggNOG" id="KOG3736">
    <property type="taxonomic scope" value="Eukaryota"/>
</dbReference>
<evidence type="ECO:0000256" key="9">
    <source>
        <dbReference type="ARBA" id="ARBA00022723"/>
    </source>
</evidence>
<evidence type="ECO:0000256" key="8">
    <source>
        <dbReference type="ARBA" id="ARBA00022692"/>
    </source>
</evidence>
<reference evidence="20" key="2">
    <citation type="submission" date="2025-08" db="UniProtKB">
        <authorList>
            <consortium name="Ensembl"/>
        </authorList>
    </citation>
    <scope>IDENTIFICATION</scope>
</reference>
<evidence type="ECO:0000256" key="13">
    <source>
        <dbReference type="ARBA" id="ARBA00023034"/>
    </source>
</evidence>
<evidence type="ECO:0000256" key="17">
    <source>
        <dbReference type="ARBA" id="ARBA00023211"/>
    </source>
</evidence>
<keyword evidence="8 18" id="KW-0812">Transmembrane</keyword>
<dbReference type="EC" id="2.4.1.-" evidence="18"/>
<dbReference type="SMART" id="SM00458">
    <property type="entry name" value="RICIN"/>
    <property type="match status" value="1"/>
</dbReference>
<keyword evidence="15 18" id="KW-1015">Disulfide bond</keyword>
<comment type="pathway">
    <text evidence="3 18">Protein modification; protein glycosylation.</text>
</comment>
<comment type="similarity">
    <text evidence="4 18">Belongs to the glycosyltransferase 2 family. GalNAc-T subfamily.</text>
</comment>
<evidence type="ECO:0000256" key="1">
    <source>
        <dbReference type="ARBA" id="ARBA00001936"/>
    </source>
</evidence>
<keyword evidence="14 18" id="KW-0472">Membrane</keyword>
<dbReference type="SUPFAM" id="SSF53448">
    <property type="entry name" value="Nucleotide-diphospho-sugar transferases"/>
    <property type="match status" value="1"/>
</dbReference>
<dbReference type="GO" id="GO:0006493">
    <property type="term" value="P:protein O-linked glycosylation"/>
    <property type="evidence" value="ECO:0000318"/>
    <property type="project" value="GO_Central"/>
</dbReference>
<dbReference type="FunFam" id="3.90.550.10:FF:000192">
    <property type="entry name" value="Polypeptide N-acetylgalactosaminyltransferase 9"/>
    <property type="match status" value="1"/>
</dbReference>
<keyword evidence="16" id="KW-0325">Glycoprotein</keyword>
<evidence type="ECO:0000256" key="6">
    <source>
        <dbReference type="ARBA" id="ARBA00022676"/>
    </source>
</evidence>
<dbReference type="GeneTree" id="ENSGT00940000160161"/>
<dbReference type="Bgee" id="ENSMODG00000018265">
    <property type="expression patterns" value="Expressed in placenta and 1 other cell type or tissue"/>
</dbReference>
<feature type="transmembrane region" description="Helical" evidence="18">
    <location>
        <begin position="12"/>
        <end position="29"/>
    </location>
</feature>
<evidence type="ECO:0000259" key="19">
    <source>
        <dbReference type="SMART" id="SM00458"/>
    </source>
</evidence>
<dbReference type="Gene3D" id="2.80.10.50">
    <property type="match status" value="1"/>
</dbReference>
<accession>F6Q7S7</accession>
<dbReference type="Pfam" id="PF00535">
    <property type="entry name" value="Glycos_transf_2"/>
    <property type="match status" value="1"/>
</dbReference>
<dbReference type="GO" id="GO:0004653">
    <property type="term" value="F:polypeptide N-acetylgalactosaminyltransferase activity"/>
    <property type="evidence" value="ECO:0000318"/>
    <property type="project" value="GO_Central"/>
</dbReference>
<dbReference type="Proteomes" id="UP000002280">
    <property type="component" value="Chromosome 8"/>
</dbReference>
<protein>
    <recommendedName>
        <fullName evidence="5 18">Polypeptide N-acetylgalactosaminyltransferase</fullName>
        <ecNumber evidence="18">2.4.1.-</ecNumber>
    </recommendedName>
    <alternativeName>
        <fullName evidence="18">Protein-UDP acetylgalactosaminyltransferase</fullName>
    </alternativeName>
</protein>
<dbReference type="UniPathway" id="UPA00378"/>
<evidence type="ECO:0000256" key="2">
    <source>
        <dbReference type="ARBA" id="ARBA00004323"/>
    </source>
</evidence>
<dbReference type="PANTHER" id="PTHR11675">
    <property type="entry name" value="N-ACETYLGALACTOSAMINYLTRANSFERASE"/>
    <property type="match status" value="1"/>
</dbReference>
<evidence type="ECO:0000256" key="14">
    <source>
        <dbReference type="ARBA" id="ARBA00023136"/>
    </source>
</evidence>
<feature type="domain" description="Ricin B lectin" evidence="19">
    <location>
        <begin position="477"/>
        <end position="605"/>
    </location>
</feature>
<sequence length="624" mass="71301">KMLLGKSPKVFLIGLALLFVVHVILFLYIKGIFQKPNIQIHGKEKTYSPSSGDNSTMEHQSQWEILHDLEVVNMPPVKVEDRGDDSAFLKNRIHHKLQKKVFVQSNFFQNWGEDLTKDQKIQALILFSMYGYNVYLSDQLPLNRSIPDTRPFRCLNKKYPLQLPTLSVVITFGDEALSVLQRAITSIINRTPSHLLKELILVDDFSSNEDLKEDLDKQIRLYNLKYSGLLTLIRHTKRKGVVSARLSGIQVATADVVVFLDGHTEVNVEWAEPILARIQKDHTVIVSPIIDNILSNTLEVDQYPLTSSGFDWRLYGHYDYLSVNLKDDIIPIKSPTITDFFAASRTFLEEIGSLDIGMLFYGVEKTELSLRVWQCGGKIEILPCSRVAHFPQTIEPSPLMILPLMKYNALQVAEVWMDKYKYMVYLAWNLPLESHGMDFGVVSSWIELRKKLKCKNFDWYLRNVYPVLMPIQNIVGYGAMKNSVNEMICMDQGNIEGNTPTMNHCNGYRQQFVYYHLTGELYVGPLNADIYSSDRCLTDPGEGWKPELVSCQDATLKKLNMYWNFKQGASITNKDTNRCLEVSKRSPGSHILVLQKCTGQRWTIQHTVRNWGISSTLSKNGNGG</sequence>
<evidence type="ECO:0000256" key="18">
    <source>
        <dbReference type="RuleBase" id="RU361242"/>
    </source>
</evidence>
<reference evidence="20 21" key="1">
    <citation type="journal article" date="2007" name="Nature">
        <title>Genome of the marsupial Monodelphis domestica reveals innovation in non-coding sequences.</title>
        <authorList>
            <person name="Mikkelsen T.S."/>
            <person name="Wakefield M.J."/>
            <person name="Aken B."/>
            <person name="Amemiya C.T."/>
            <person name="Chang J.L."/>
            <person name="Duke S."/>
            <person name="Garber M."/>
            <person name="Gentles A.J."/>
            <person name="Goodstadt L."/>
            <person name="Heger A."/>
            <person name="Jurka J."/>
            <person name="Kamal M."/>
            <person name="Mauceli E."/>
            <person name="Searle S.M."/>
            <person name="Sharpe T."/>
            <person name="Baker M.L."/>
            <person name="Batzer M.A."/>
            <person name="Benos P.V."/>
            <person name="Belov K."/>
            <person name="Clamp M."/>
            <person name="Cook A."/>
            <person name="Cuff J."/>
            <person name="Das R."/>
            <person name="Davidow L."/>
            <person name="Deakin J.E."/>
            <person name="Fazzari M.J."/>
            <person name="Glass J.L."/>
            <person name="Grabherr M."/>
            <person name="Greally J.M."/>
            <person name="Gu W."/>
            <person name="Hore T.A."/>
            <person name="Huttley G.A."/>
            <person name="Kleber M."/>
            <person name="Jirtle R.L."/>
            <person name="Koina E."/>
            <person name="Lee J.T."/>
            <person name="Mahony S."/>
            <person name="Marra M.A."/>
            <person name="Miller R.D."/>
            <person name="Nicholls R.D."/>
            <person name="Oda M."/>
            <person name="Papenfuss A.T."/>
            <person name="Parra Z.E."/>
            <person name="Pollock D.D."/>
            <person name="Ray D.A."/>
            <person name="Schein J.E."/>
            <person name="Speed T.P."/>
            <person name="Thompson K."/>
            <person name="VandeBerg J.L."/>
            <person name="Wade C.M."/>
            <person name="Walker J.A."/>
            <person name="Waters P.D."/>
            <person name="Webber C."/>
            <person name="Weidman J.R."/>
            <person name="Xie X."/>
            <person name="Zody M.C."/>
            <person name="Baldwin J."/>
            <person name="Abdouelleil A."/>
            <person name="Abdulkadir J."/>
            <person name="Abebe A."/>
            <person name="Abera B."/>
            <person name="Abreu J."/>
            <person name="Acer S.C."/>
            <person name="Aftuck L."/>
            <person name="Alexander A."/>
            <person name="An P."/>
            <person name="Anderson E."/>
            <person name="Anderson S."/>
            <person name="Arachi H."/>
            <person name="Azer M."/>
            <person name="Bachantsang P."/>
            <person name="Barry A."/>
            <person name="Bayul T."/>
            <person name="Berlin A."/>
            <person name="Bessette D."/>
            <person name="Bloom T."/>
            <person name="Bloom T."/>
            <person name="Boguslavskiy L."/>
            <person name="Bonnet C."/>
            <person name="Boukhgalter B."/>
            <person name="Bourzgui I."/>
            <person name="Brown A."/>
            <person name="Cahill P."/>
            <person name="Channer S."/>
            <person name="Cheshatsang Y."/>
            <person name="Chuda L."/>
            <person name="Citroen M."/>
            <person name="Collymore A."/>
            <person name="Cooke P."/>
            <person name="Costello M."/>
            <person name="D'Aco K."/>
            <person name="Daza R."/>
            <person name="De Haan G."/>
            <person name="DeGray S."/>
            <person name="DeMaso C."/>
            <person name="Dhargay N."/>
            <person name="Dooley K."/>
            <person name="Dooley E."/>
            <person name="Doricent M."/>
            <person name="Dorje P."/>
            <person name="Dorjee K."/>
            <person name="Dupes A."/>
            <person name="Elong R."/>
            <person name="Falk J."/>
            <person name="Farina A."/>
            <person name="Faro S."/>
            <person name="Ferguson D."/>
            <person name="Fisher S."/>
            <person name="Foley C.D."/>
            <person name="Franke A."/>
            <person name="Friedrich D."/>
            <person name="Gadbois L."/>
            <person name="Gearin G."/>
            <person name="Gearin C.R."/>
            <person name="Giannoukos G."/>
            <person name="Goode T."/>
            <person name="Graham J."/>
            <person name="Grandbois E."/>
            <person name="Grewal S."/>
            <person name="Gyaltsen K."/>
            <person name="Hafez N."/>
            <person name="Hagos B."/>
            <person name="Hall J."/>
            <person name="Henson C."/>
            <person name="Hollinger A."/>
            <person name="Honan T."/>
            <person name="Huard M.D."/>
            <person name="Hughes L."/>
            <person name="Hurhula B."/>
            <person name="Husby M.E."/>
            <person name="Kamat A."/>
            <person name="Kanga B."/>
            <person name="Kashin S."/>
            <person name="Khazanovich D."/>
            <person name="Kisner P."/>
            <person name="Lance K."/>
            <person name="Lara M."/>
            <person name="Lee W."/>
            <person name="Lennon N."/>
            <person name="Letendre F."/>
            <person name="LeVine R."/>
            <person name="Lipovsky A."/>
            <person name="Liu X."/>
            <person name="Liu J."/>
            <person name="Liu S."/>
            <person name="Lokyitsang T."/>
            <person name="Lokyitsang Y."/>
            <person name="Lubonja R."/>
            <person name="Lui A."/>
            <person name="MacDonald P."/>
            <person name="Magnisalis V."/>
            <person name="Maru K."/>
            <person name="Matthews C."/>
            <person name="McCusker W."/>
            <person name="McDonough S."/>
            <person name="Mehta T."/>
            <person name="Meldrim J."/>
            <person name="Meneus L."/>
            <person name="Mihai O."/>
            <person name="Mihalev A."/>
            <person name="Mihova T."/>
            <person name="Mittelman R."/>
            <person name="Mlenga V."/>
            <person name="Montmayeur A."/>
            <person name="Mulrain L."/>
            <person name="Navidi A."/>
            <person name="Naylor J."/>
            <person name="Negash T."/>
            <person name="Nguyen T."/>
            <person name="Nguyen N."/>
            <person name="Nicol R."/>
            <person name="Norbu C."/>
            <person name="Norbu N."/>
            <person name="Novod N."/>
            <person name="O'Neill B."/>
            <person name="Osman S."/>
            <person name="Markiewicz E."/>
            <person name="Oyono O.L."/>
            <person name="Patti C."/>
            <person name="Phunkhang P."/>
            <person name="Pierre F."/>
            <person name="Priest M."/>
            <person name="Raghuraman S."/>
            <person name="Rege F."/>
            <person name="Reyes R."/>
            <person name="Rise C."/>
            <person name="Rogov P."/>
            <person name="Ross K."/>
            <person name="Ryan E."/>
            <person name="Settipalli S."/>
            <person name="Shea T."/>
            <person name="Sherpa N."/>
            <person name="Shi L."/>
            <person name="Shih D."/>
            <person name="Sparrow T."/>
            <person name="Spaulding J."/>
            <person name="Stalker J."/>
            <person name="Stange-Thomann N."/>
            <person name="Stavropoulos S."/>
            <person name="Stone C."/>
            <person name="Strader C."/>
            <person name="Tesfaye S."/>
            <person name="Thomson T."/>
            <person name="Thoulutsang Y."/>
            <person name="Thoulutsang D."/>
            <person name="Topham K."/>
            <person name="Topping I."/>
            <person name="Tsamla T."/>
            <person name="Vassiliev H."/>
            <person name="Vo A."/>
            <person name="Wangchuk T."/>
            <person name="Wangdi T."/>
            <person name="Weiand M."/>
            <person name="Wilkinson J."/>
            <person name="Wilson A."/>
            <person name="Yadav S."/>
            <person name="Young G."/>
            <person name="Yu Q."/>
            <person name="Zembek L."/>
            <person name="Zhong D."/>
            <person name="Zimmer A."/>
            <person name="Zwirko Z."/>
            <person name="Jaffe D.B."/>
            <person name="Alvarez P."/>
            <person name="Brockman W."/>
            <person name="Butler J."/>
            <person name="Chin C."/>
            <person name="Gnerre S."/>
            <person name="MacCallum I."/>
            <person name="Graves J.A."/>
            <person name="Ponting C.P."/>
            <person name="Breen M."/>
            <person name="Samollow P.B."/>
            <person name="Lander E.S."/>
            <person name="Lindblad-Toh K."/>
        </authorList>
    </citation>
    <scope>NUCLEOTIDE SEQUENCE [LARGE SCALE GENOMIC DNA]</scope>
</reference>
<dbReference type="SUPFAM" id="SSF50370">
    <property type="entry name" value="Ricin B-like lectins"/>
    <property type="match status" value="1"/>
</dbReference>
<dbReference type="GO" id="GO:0005794">
    <property type="term" value="C:Golgi apparatus"/>
    <property type="evidence" value="ECO:0000318"/>
    <property type="project" value="GO_Central"/>
</dbReference>
<dbReference type="PROSITE" id="PS50231">
    <property type="entry name" value="RICIN_B_LECTIN"/>
    <property type="match status" value="1"/>
</dbReference>
<dbReference type="HOGENOM" id="CLU_013477_2_2_1"/>
<keyword evidence="13 18" id="KW-0333">Golgi apparatus</keyword>
<evidence type="ECO:0000256" key="11">
    <source>
        <dbReference type="ARBA" id="ARBA00022968"/>
    </source>
</evidence>
<dbReference type="GO" id="GO:0030246">
    <property type="term" value="F:carbohydrate binding"/>
    <property type="evidence" value="ECO:0007669"/>
    <property type="project" value="UniProtKB-KW"/>
</dbReference>
<evidence type="ECO:0000256" key="7">
    <source>
        <dbReference type="ARBA" id="ARBA00022679"/>
    </source>
</evidence>
<evidence type="ECO:0000313" key="21">
    <source>
        <dbReference type="Proteomes" id="UP000002280"/>
    </source>
</evidence>
<evidence type="ECO:0000256" key="5">
    <source>
        <dbReference type="ARBA" id="ARBA00012644"/>
    </source>
</evidence>
<evidence type="ECO:0000256" key="4">
    <source>
        <dbReference type="ARBA" id="ARBA00005680"/>
    </source>
</evidence>
<keyword evidence="12 18" id="KW-1133">Transmembrane helix</keyword>
<dbReference type="STRING" id="13616.ENSMODP00000022777"/>
<dbReference type="GO" id="GO:0046872">
    <property type="term" value="F:metal ion binding"/>
    <property type="evidence" value="ECO:0007669"/>
    <property type="project" value="UniProtKB-KW"/>
</dbReference>
<evidence type="ECO:0000256" key="12">
    <source>
        <dbReference type="ARBA" id="ARBA00022989"/>
    </source>
</evidence>
<evidence type="ECO:0000313" key="20">
    <source>
        <dbReference type="Ensembl" id="ENSMODP00000022777.3"/>
    </source>
</evidence>
<organism evidence="20 21">
    <name type="scientific">Monodelphis domestica</name>
    <name type="common">Gray short-tailed opossum</name>
    <dbReference type="NCBI Taxonomy" id="13616"/>
    <lineage>
        <taxon>Eukaryota</taxon>
        <taxon>Metazoa</taxon>
        <taxon>Chordata</taxon>
        <taxon>Craniata</taxon>
        <taxon>Vertebrata</taxon>
        <taxon>Euteleostomi</taxon>
        <taxon>Mammalia</taxon>
        <taxon>Metatheria</taxon>
        <taxon>Didelphimorphia</taxon>
        <taxon>Didelphidae</taxon>
        <taxon>Monodelphis</taxon>
    </lineage>
</organism>
<comment type="cofactor">
    <cofactor evidence="1 18">
        <name>Mn(2+)</name>
        <dbReference type="ChEBI" id="CHEBI:29035"/>
    </cofactor>
</comment>
<evidence type="ECO:0000256" key="10">
    <source>
        <dbReference type="ARBA" id="ARBA00022734"/>
    </source>
</evidence>
<evidence type="ECO:0000256" key="15">
    <source>
        <dbReference type="ARBA" id="ARBA00023157"/>
    </source>
</evidence>
<dbReference type="PANTHER" id="PTHR11675:SF50">
    <property type="entry name" value="POLYPEPTIDE N-ACETYLGALACTOSAMINYLTRANSFERASE 8-RELATED"/>
    <property type="match status" value="1"/>
</dbReference>
<dbReference type="AlphaFoldDB" id="F6Q7S7"/>
<dbReference type="FunFam" id="3.90.550.10:FF:000549">
    <property type="entry name" value="Uncharacterized protein"/>
    <property type="match status" value="1"/>
</dbReference>
<dbReference type="FunFam" id="2.80.10.50:FF:000017">
    <property type="entry name" value="Polypeptide N-acetylgalactosaminyltransferase"/>
    <property type="match status" value="1"/>
</dbReference>
<dbReference type="Gene3D" id="3.90.550.10">
    <property type="entry name" value="Spore Coat Polysaccharide Biosynthesis Protein SpsA, Chain A"/>
    <property type="match status" value="1"/>
</dbReference>
<comment type="subcellular location">
    <subcellularLocation>
        <location evidence="2 18">Golgi apparatus membrane</location>
        <topology evidence="2 18">Single-pass type II membrane protein</topology>
    </subcellularLocation>
</comment>
<dbReference type="CDD" id="cd23472">
    <property type="entry name" value="beta-trefoil_Ricin_GALNT8"/>
    <property type="match status" value="1"/>
</dbReference>
<dbReference type="InterPro" id="IPR035992">
    <property type="entry name" value="Ricin_B-like_lectins"/>
</dbReference>
<dbReference type="InterPro" id="IPR029044">
    <property type="entry name" value="Nucleotide-diphossugar_trans"/>
</dbReference>
<dbReference type="Ensembl" id="ENSMODT00000023178.3">
    <property type="protein sequence ID" value="ENSMODP00000022777.3"/>
    <property type="gene ID" value="ENSMODG00000018265.3"/>
</dbReference>
<keyword evidence="17 18" id="KW-0464">Manganese</keyword>
<keyword evidence="7 18" id="KW-0808">Transferase</keyword>
<dbReference type="Pfam" id="PF00652">
    <property type="entry name" value="Ricin_B_lectin"/>
    <property type="match status" value="1"/>
</dbReference>
<dbReference type="InParanoid" id="F6Q7S7"/>
<reference evidence="20" key="3">
    <citation type="submission" date="2025-09" db="UniProtKB">
        <authorList>
            <consortium name="Ensembl"/>
        </authorList>
    </citation>
    <scope>IDENTIFICATION</scope>
</reference>
<dbReference type="InterPro" id="IPR001173">
    <property type="entry name" value="Glyco_trans_2-like"/>
</dbReference>
<evidence type="ECO:0000256" key="16">
    <source>
        <dbReference type="ARBA" id="ARBA00023180"/>
    </source>
</evidence>
<dbReference type="InterPro" id="IPR000772">
    <property type="entry name" value="Ricin_B_lectin"/>
</dbReference>